<evidence type="ECO:0000313" key="1">
    <source>
        <dbReference type="EMBL" id="AKP44728.1"/>
    </source>
</evidence>
<reference evidence="1 2" key="1">
    <citation type="journal article" date="2015" name="Genome Announc.">
        <title>Complete Genome Sequence of the Novel Temperate Clostridium difficile Phage phiCDIF1296T.</title>
        <authorList>
            <person name="Wittmann J."/>
            <person name="Riedel T."/>
            <person name="Bunk B."/>
            <person name="Sproer C."/>
            <person name="Gronow S."/>
            <person name="Overmann J."/>
        </authorList>
    </citation>
    <scope>NUCLEOTIDE SEQUENCE [LARGE SCALE GENOMIC DNA]</scope>
    <source>
        <strain evidence="2">ATCC 9689 / DSM 1296 / BCRC 10642 / JCM 1296 / NCIMB 10666 / NCTC 11209 / 90556-M6S</strain>
    </source>
</reference>
<sequence>MNVLNLPDFEVIDTIINEHDMTVIVKPKKEPTICYECGCTEYYKHGKSTRSVKDLNIFDKHVVIEIHSYRYKCKHCNSTFNQKYKSIDERGKITIRLRKQIEKESLKKPFSSIADEYSVSPTTVKRVFEVYMKELEKNIVYTTPIVLSINGLYLKNSVRTIYIDVVHHKILDIQATRNKTDIKAFLNKFPNKKQIEVIIIDMCKHCKEAIYEELPKVKIIIDRFHVLQLITNALEKERKSFKDTLTIKQRKKLLKDKILLSKNREELKDEQIQNMQTIFNEFPHLKLVYELKEQFRDIYGCQNKEDAFKIYEKWKLSVPKNMKYYQEVIKTVDSWYLEIFNYFGYRTANTSTESVNNLIKYIEKAGKGYRFEIFRAKILFETIATNKPKYNKLTSTKIVNTIKPFSWDDSYNKEKLIEGFGVNIPQLLEVFKSDRF</sequence>
<protein>
    <submittedName>
        <fullName evidence="1">Transposase</fullName>
    </submittedName>
</protein>
<evidence type="ECO:0000313" key="2">
    <source>
        <dbReference type="Proteomes" id="UP001510562"/>
    </source>
</evidence>
<dbReference type="Proteomes" id="UP001510562">
    <property type="component" value="Chromosome"/>
</dbReference>
<name>A0ACA7UNK8_CLODI</name>
<dbReference type="EMBL" id="CP011970">
    <property type="protein sequence ID" value="AKP44728.1"/>
    <property type="molecule type" value="Genomic_DNA"/>
</dbReference>
<proteinExistence type="predicted"/>
<organism evidence="1 2">
    <name type="scientific">Clostridioides difficile ATCC 9689 = DSM 1296</name>
    <dbReference type="NCBI Taxonomy" id="1121308"/>
    <lineage>
        <taxon>Bacteria</taxon>
        <taxon>Bacillati</taxon>
        <taxon>Bacillota</taxon>
        <taxon>Clostridia</taxon>
        <taxon>Peptostreptococcales</taxon>
        <taxon>Peptostreptococcaceae</taxon>
        <taxon>Clostridioides</taxon>
    </lineage>
</organism>
<accession>A0ACA7UNK8</accession>
<keyword evidence="2" id="KW-1185">Reference proteome</keyword>
<gene>
    <name evidence="1" type="ORF">CDIF1296T_phi054</name>
</gene>